<reference evidence="8" key="1">
    <citation type="submission" date="2024-07" db="EMBL/GenBank/DDBJ databases">
        <title>Complete genome sequences of cellulolytic bacteria, Kitasatospora sp. CMC57 and Streptomyces sp. CMC78, isolated from Japanese agricultural soil.</title>
        <authorList>
            <person name="Hashimoto T."/>
            <person name="Ito M."/>
            <person name="Iwamoto M."/>
            <person name="Fukahori D."/>
            <person name="Shoda T."/>
            <person name="Sakoda M."/>
            <person name="Morohoshi T."/>
            <person name="Mitsuboshi M."/>
            <person name="Nishizawa T."/>
        </authorList>
    </citation>
    <scope>NUCLEOTIDE SEQUENCE</scope>
    <source>
        <strain evidence="8">CMC57</strain>
    </source>
</reference>
<keyword evidence="4 6" id="KW-0472">Membrane</keyword>
<evidence type="ECO:0000256" key="2">
    <source>
        <dbReference type="ARBA" id="ARBA00022692"/>
    </source>
</evidence>
<organism evidence="8">
    <name type="scientific">Kitasatospora sp. CMC57</name>
    <dbReference type="NCBI Taxonomy" id="3231513"/>
    <lineage>
        <taxon>Bacteria</taxon>
        <taxon>Bacillati</taxon>
        <taxon>Actinomycetota</taxon>
        <taxon>Actinomycetes</taxon>
        <taxon>Kitasatosporales</taxon>
        <taxon>Streptomycetaceae</taxon>
        <taxon>Kitasatospora</taxon>
    </lineage>
</organism>
<name>A0AB33JV58_9ACTN</name>
<protein>
    <recommendedName>
        <fullName evidence="7">Cation/H+ exchanger transmembrane domain-containing protein</fullName>
    </recommendedName>
</protein>
<dbReference type="GO" id="GO:0016020">
    <property type="term" value="C:membrane"/>
    <property type="evidence" value="ECO:0007669"/>
    <property type="project" value="UniProtKB-SubCell"/>
</dbReference>
<gene>
    <name evidence="8" type="ORF">KCMC57_15470</name>
</gene>
<dbReference type="RefSeq" id="WP_407987704.1">
    <property type="nucleotide sequence ID" value="NZ_AP035881.2"/>
</dbReference>
<evidence type="ECO:0000256" key="5">
    <source>
        <dbReference type="SAM" id="MobiDB-lite"/>
    </source>
</evidence>
<keyword evidence="2 6" id="KW-0812">Transmembrane</keyword>
<evidence type="ECO:0000256" key="1">
    <source>
        <dbReference type="ARBA" id="ARBA00004141"/>
    </source>
</evidence>
<proteinExistence type="predicted"/>
<sequence>MVPVRIVITTGVAAWSLVAGRLERWHVRAPLMLVLAGVVTGLFTHSHLAETLNSKVAQHIVVRVLPVLFAFLGSGFTWRDRVMVGAVGPRGTTSIVFGLLAFNALPDGLHADTALYAMTLTALGSVLLHGGGSVAIARLLNRPSSATATPRSSARRRPGPGTRADAALAPATDVIPGAGRPRGRAATSAA</sequence>
<dbReference type="GO" id="GO:1902600">
    <property type="term" value="P:proton transmembrane transport"/>
    <property type="evidence" value="ECO:0007669"/>
    <property type="project" value="InterPro"/>
</dbReference>
<evidence type="ECO:0000256" key="3">
    <source>
        <dbReference type="ARBA" id="ARBA00022989"/>
    </source>
</evidence>
<dbReference type="InterPro" id="IPR006153">
    <property type="entry name" value="Cation/H_exchanger_TM"/>
</dbReference>
<feature type="transmembrane region" description="Helical" evidence="6">
    <location>
        <begin position="60"/>
        <end position="78"/>
    </location>
</feature>
<dbReference type="GO" id="GO:0015297">
    <property type="term" value="F:antiporter activity"/>
    <property type="evidence" value="ECO:0007669"/>
    <property type="project" value="InterPro"/>
</dbReference>
<accession>A0AB33JV58</accession>
<evidence type="ECO:0000259" key="7">
    <source>
        <dbReference type="Pfam" id="PF00999"/>
    </source>
</evidence>
<evidence type="ECO:0000256" key="6">
    <source>
        <dbReference type="SAM" id="Phobius"/>
    </source>
</evidence>
<keyword evidence="3 6" id="KW-1133">Transmembrane helix</keyword>
<feature type="transmembrane region" description="Helical" evidence="6">
    <location>
        <begin position="83"/>
        <end position="102"/>
    </location>
</feature>
<dbReference type="EMBL" id="AP035881">
    <property type="protein sequence ID" value="BFP45179.1"/>
    <property type="molecule type" value="Genomic_DNA"/>
</dbReference>
<comment type="subcellular location">
    <subcellularLocation>
        <location evidence="1">Membrane</location>
        <topology evidence="1">Multi-pass membrane protein</topology>
    </subcellularLocation>
</comment>
<evidence type="ECO:0000313" key="8">
    <source>
        <dbReference type="EMBL" id="BFP45179.1"/>
    </source>
</evidence>
<evidence type="ECO:0000256" key="4">
    <source>
        <dbReference type="ARBA" id="ARBA00023136"/>
    </source>
</evidence>
<dbReference type="Pfam" id="PF00999">
    <property type="entry name" value="Na_H_Exchanger"/>
    <property type="match status" value="1"/>
</dbReference>
<feature type="region of interest" description="Disordered" evidence="5">
    <location>
        <begin position="146"/>
        <end position="190"/>
    </location>
</feature>
<dbReference type="AlphaFoldDB" id="A0AB33JV58"/>
<feature type="transmembrane region" description="Helical" evidence="6">
    <location>
        <begin position="29"/>
        <end position="48"/>
    </location>
</feature>
<feature type="transmembrane region" description="Helical" evidence="6">
    <location>
        <begin position="114"/>
        <end position="137"/>
    </location>
</feature>
<feature type="domain" description="Cation/H+ exchanger transmembrane" evidence="7">
    <location>
        <begin position="60"/>
        <end position="132"/>
    </location>
</feature>